<feature type="transmembrane region" description="Helical" evidence="12">
    <location>
        <begin position="6"/>
        <end position="24"/>
    </location>
</feature>
<dbReference type="SMART" id="SM00387">
    <property type="entry name" value="HATPase_c"/>
    <property type="match status" value="1"/>
</dbReference>
<dbReference type="EC" id="2.7.13.3" evidence="3"/>
<keyword evidence="8 12" id="KW-1133">Transmembrane helix</keyword>
<dbReference type="AlphaFoldDB" id="S6EIM1"/>
<dbReference type="PANTHER" id="PTHR45528">
    <property type="entry name" value="SENSOR HISTIDINE KINASE CPXA"/>
    <property type="match status" value="1"/>
</dbReference>
<dbReference type="SUPFAM" id="SSF55874">
    <property type="entry name" value="ATPase domain of HSP90 chaperone/DNA topoisomerase II/histidine kinase"/>
    <property type="match status" value="1"/>
</dbReference>
<reference evidence="15" key="1">
    <citation type="submission" date="2017-03" db="EMBL/GenBank/DDBJ databases">
        <authorList>
            <person name="Falquet L."/>
            <person name="Falquet L."/>
        </authorList>
    </citation>
    <scope>NUCLEOTIDE SEQUENCE [LARGE SCALE GENOMIC DNA]</scope>
</reference>
<dbReference type="Pfam" id="PF02518">
    <property type="entry name" value="HATPase_c"/>
    <property type="match status" value="1"/>
</dbReference>
<comment type="catalytic activity">
    <reaction evidence="1">
        <text>ATP + protein L-histidine = ADP + protein N-phospho-L-histidine.</text>
        <dbReference type="EC" id="2.7.13.3"/>
    </reaction>
</comment>
<dbReference type="InterPro" id="IPR003594">
    <property type="entry name" value="HATPase_dom"/>
</dbReference>
<dbReference type="InterPro" id="IPR005467">
    <property type="entry name" value="His_kinase_dom"/>
</dbReference>
<evidence type="ECO:0000256" key="1">
    <source>
        <dbReference type="ARBA" id="ARBA00000085"/>
    </source>
</evidence>
<protein>
    <recommendedName>
        <fullName evidence="3">histidine kinase</fullName>
        <ecNumber evidence="3">2.7.13.3</ecNumber>
    </recommendedName>
</protein>
<dbReference type="GO" id="GO:0005886">
    <property type="term" value="C:plasma membrane"/>
    <property type="evidence" value="ECO:0007669"/>
    <property type="project" value="TreeGrafter"/>
</dbReference>
<evidence type="ECO:0000256" key="4">
    <source>
        <dbReference type="ARBA" id="ARBA00022553"/>
    </source>
</evidence>
<dbReference type="Gene3D" id="3.30.565.10">
    <property type="entry name" value="Histidine kinase-like ATPase, C-terminal domain"/>
    <property type="match status" value="1"/>
</dbReference>
<dbReference type="Proteomes" id="UP000190476">
    <property type="component" value="Chromosome I"/>
</dbReference>
<dbReference type="Gene3D" id="1.10.287.130">
    <property type="match status" value="1"/>
</dbReference>
<dbReference type="SUPFAM" id="SSF47384">
    <property type="entry name" value="Homodimeric domain of signal transducing histidine kinase"/>
    <property type="match status" value="1"/>
</dbReference>
<accession>S6EIM1</accession>
<evidence type="ECO:0000256" key="7">
    <source>
        <dbReference type="ARBA" id="ARBA00022777"/>
    </source>
</evidence>
<gene>
    <name evidence="14" type="ORF">CCH01_06240</name>
</gene>
<name>S6EIM1_9CLOT</name>
<evidence type="ECO:0000256" key="2">
    <source>
        <dbReference type="ARBA" id="ARBA00004141"/>
    </source>
</evidence>
<dbReference type="Pfam" id="PF00512">
    <property type="entry name" value="HisKA"/>
    <property type="match status" value="1"/>
</dbReference>
<comment type="subcellular location">
    <subcellularLocation>
        <location evidence="2">Membrane</location>
        <topology evidence="2">Multi-pass membrane protein</topology>
    </subcellularLocation>
</comment>
<evidence type="ECO:0000256" key="12">
    <source>
        <dbReference type="SAM" id="Phobius"/>
    </source>
</evidence>
<dbReference type="GeneID" id="66300986"/>
<evidence type="ECO:0000256" key="11">
    <source>
        <dbReference type="SAM" id="Coils"/>
    </source>
</evidence>
<evidence type="ECO:0000259" key="13">
    <source>
        <dbReference type="PROSITE" id="PS50109"/>
    </source>
</evidence>
<dbReference type="InterPro" id="IPR036890">
    <property type="entry name" value="HATPase_C_sf"/>
</dbReference>
<dbReference type="InterPro" id="IPR003661">
    <property type="entry name" value="HisK_dim/P_dom"/>
</dbReference>
<keyword evidence="10 12" id="KW-0472">Membrane</keyword>
<dbReference type="PANTHER" id="PTHR45528:SF8">
    <property type="entry name" value="HISTIDINE KINASE"/>
    <property type="match status" value="1"/>
</dbReference>
<dbReference type="PROSITE" id="PS50109">
    <property type="entry name" value="HIS_KIN"/>
    <property type="match status" value="1"/>
</dbReference>
<dbReference type="GO" id="GO:0000155">
    <property type="term" value="F:phosphorelay sensor kinase activity"/>
    <property type="evidence" value="ECO:0007669"/>
    <property type="project" value="InterPro"/>
</dbReference>
<dbReference type="InterPro" id="IPR050398">
    <property type="entry name" value="HssS/ArlS-like"/>
</dbReference>
<evidence type="ECO:0000256" key="5">
    <source>
        <dbReference type="ARBA" id="ARBA00022679"/>
    </source>
</evidence>
<dbReference type="CDD" id="cd00082">
    <property type="entry name" value="HisKA"/>
    <property type="match status" value="1"/>
</dbReference>
<dbReference type="PRINTS" id="PR01780">
    <property type="entry name" value="LANTIREGPROT"/>
</dbReference>
<proteinExistence type="predicted"/>
<dbReference type="InterPro" id="IPR036097">
    <property type="entry name" value="HisK_dim/P_sf"/>
</dbReference>
<dbReference type="STRING" id="1351755.CCH01_06240"/>
<evidence type="ECO:0000313" key="14">
    <source>
        <dbReference type="EMBL" id="SLK14283.1"/>
    </source>
</evidence>
<evidence type="ECO:0000256" key="8">
    <source>
        <dbReference type="ARBA" id="ARBA00022989"/>
    </source>
</evidence>
<dbReference type="InterPro" id="IPR008358">
    <property type="entry name" value="Sig_transdc_His_kin/Pase_MprB"/>
</dbReference>
<keyword evidence="5" id="KW-0808">Transferase</keyword>
<dbReference type="SMART" id="SM00388">
    <property type="entry name" value="HisKA"/>
    <property type="match status" value="1"/>
</dbReference>
<evidence type="ECO:0000256" key="9">
    <source>
        <dbReference type="ARBA" id="ARBA00023012"/>
    </source>
</evidence>
<feature type="coiled-coil region" evidence="11">
    <location>
        <begin position="56"/>
        <end position="90"/>
    </location>
</feature>
<organism evidence="14 15">
    <name type="scientific">Clostridium chauvoei JF4335</name>
    <dbReference type="NCBI Taxonomy" id="1351755"/>
    <lineage>
        <taxon>Bacteria</taxon>
        <taxon>Bacillati</taxon>
        <taxon>Bacillota</taxon>
        <taxon>Clostridia</taxon>
        <taxon>Eubacteriales</taxon>
        <taxon>Clostridiaceae</taxon>
        <taxon>Clostridium</taxon>
    </lineage>
</organism>
<keyword evidence="6 12" id="KW-0812">Transmembrane</keyword>
<keyword evidence="7 14" id="KW-0418">Kinase</keyword>
<dbReference type="RefSeq" id="WP_021874974.1">
    <property type="nucleotide sequence ID" value="NZ_CBML010000006.1"/>
</dbReference>
<evidence type="ECO:0000313" key="15">
    <source>
        <dbReference type="Proteomes" id="UP000190476"/>
    </source>
</evidence>
<keyword evidence="11" id="KW-0175">Coiled coil</keyword>
<dbReference type="EMBL" id="LT799839">
    <property type="protein sequence ID" value="SLK14283.1"/>
    <property type="molecule type" value="Genomic_DNA"/>
</dbReference>
<evidence type="ECO:0000256" key="3">
    <source>
        <dbReference type="ARBA" id="ARBA00012438"/>
    </source>
</evidence>
<keyword evidence="15" id="KW-1185">Reference proteome</keyword>
<keyword evidence="9" id="KW-0902">Two-component regulatory system</keyword>
<feature type="domain" description="Histidine kinase" evidence="13">
    <location>
        <begin position="90"/>
        <end position="300"/>
    </location>
</feature>
<keyword evidence="4" id="KW-0597">Phosphoprotein</keyword>
<evidence type="ECO:0000256" key="10">
    <source>
        <dbReference type="ARBA" id="ARBA00023136"/>
    </source>
</evidence>
<sequence>MIQNTIIGGLLVLLCITIILLFLTNCKIRNLTSSLSEINKIDTNKSIRILSCNKDIEKLIKEINILISEKKEIEYKYKEADLEIRQAIANISHDLRTPLTSIMGYIQLLEDDSISIKEKKQYISIIEKRAESLKVLISSFYDLSRLQANEYEINMEKINISVMLCNTIAAFYDEFEKNNLNPIIEIDENIQLVNGDKKATERIFNNLIQNILKHATGSLEIYLKKKDDFIISQFINEAKDLTEDDVKKLFDRFFTVDRMRTGRNTGLGLAITKTLVEKQGHKIWAEKKKNKIIINIKWNL</sequence>
<evidence type="ECO:0000256" key="6">
    <source>
        <dbReference type="ARBA" id="ARBA00022692"/>
    </source>
</evidence>